<organism evidence="1">
    <name type="scientific">Bosea sp. NBC_00436</name>
    <dbReference type="NCBI Taxonomy" id="2969620"/>
    <lineage>
        <taxon>Bacteria</taxon>
        <taxon>Pseudomonadati</taxon>
        <taxon>Pseudomonadota</taxon>
        <taxon>Alphaproteobacteria</taxon>
        <taxon>Hyphomicrobiales</taxon>
        <taxon>Boseaceae</taxon>
        <taxon>Bosea</taxon>
    </lineage>
</organism>
<dbReference type="AlphaFoldDB" id="A0A9E8CLG2"/>
<dbReference type="EMBL" id="CP102774">
    <property type="protein sequence ID" value="UZF86845.1"/>
    <property type="molecule type" value="Genomic_DNA"/>
</dbReference>
<reference evidence="1" key="1">
    <citation type="submission" date="2022-08" db="EMBL/GenBank/DDBJ databases">
        <title>Complete Genome Sequences of 2 Bosea sp. soil isolates.</title>
        <authorList>
            <person name="Alvarez Arevalo M."/>
            <person name="Sterndorff E.B."/>
            <person name="Faurdal D."/>
            <person name="Joergensen T.S."/>
            <person name="Weber T."/>
        </authorList>
    </citation>
    <scope>NUCLEOTIDE SEQUENCE</scope>
    <source>
        <strain evidence="1">NBC_00436</strain>
    </source>
</reference>
<protein>
    <submittedName>
        <fullName evidence="1">Uncharacterized protein</fullName>
    </submittedName>
</protein>
<gene>
    <name evidence="1" type="ORF">NWE54_24330</name>
</gene>
<proteinExistence type="predicted"/>
<name>A0A9E8CLG2_9HYPH</name>
<sequence length="166" mass="19432">MISCPTCTWRYSLHVAREILAREPRHLHAITIERSTPGPGDFRQWRRAVHNAISYQRRRYRRWRNVGLWGWYDGTAMHGLVALDTITTTEFRHAFRRHGELRLRPIATEDVRVEVYEAVRSIPATSIGQRSARYQSIKIAIAPTMTKKPFRPLIDNMVVEPLPIIF</sequence>
<accession>A0A9E8CLG2</accession>
<evidence type="ECO:0000313" key="1">
    <source>
        <dbReference type="EMBL" id="UZF86845.1"/>
    </source>
</evidence>